<dbReference type="SFLD" id="SFLDS00029">
    <property type="entry name" value="Radical_SAM"/>
    <property type="match status" value="1"/>
</dbReference>
<evidence type="ECO:0000256" key="10">
    <source>
        <dbReference type="ARBA" id="ARBA00048974"/>
    </source>
</evidence>
<dbReference type="SFLD" id="SFLDG01064">
    <property type="entry name" value="F420__menaquinone_cofactor_bio"/>
    <property type="match status" value="1"/>
</dbReference>
<dbReference type="Proteomes" id="UP001500635">
    <property type="component" value="Unassembled WGS sequence"/>
</dbReference>
<evidence type="ECO:0000256" key="4">
    <source>
        <dbReference type="ARBA" id="ARBA00022485"/>
    </source>
</evidence>
<organism evidence="12 13">
    <name type="scientific">Tsukamurella soli</name>
    <dbReference type="NCBI Taxonomy" id="644556"/>
    <lineage>
        <taxon>Bacteria</taxon>
        <taxon>Bacillati</taxon>
        <taxon>Actinomycetota</taxon>
        <taxon>Actinomycetes</taxon>
        <taxon>Mycobacteriales</taxon>
        <taxon>Tsukamurellaceae</taxon>
        <taxon>Tsukamurella</taxon>
    </lineage>
</organism>
<keyword evidence="4" id="KW-0004">4Fe-4S</keyword>
<feature type="domain" description="Radical SAM core" evidence="11">
    <location>
        <begin position="91"/>
        <end position="343"/>
    </location>
</feature>
<evidence type="ECO:0000313" key="13">
    <source>
        <dbReference type="Proteomes" id="UP001500635"/>
    </source>
</evidence>
<comment type="caution">
    <text evidence="12">The sequence shown here is derived from an EMBL/GenBank/DDBJ whole genome shotgun (WGS) entry which is preliminary data.</text>
</comment>
<keyword evidence="5" id="KW-0949">S-adenosyl-L-methionine</keyword>
<evidence type="ECO:0000256" key="3">
    <source>
        <dbReference type="ARBA" id="ARBA00012126"/>
    </source>
</evidence>
<dbReference type="InterPro" id="IPR013785">
    <property type="entry name" value="Aldolase_TIM"/>
</dbReference>
<evidence type="ECO:0000256" key="2">
    <source>
        <dbReference type="ARBA" id="ARBA00004712"/>
    </source>
</evidence>
<dbReference type="EMBL" id="BAABFR010000014">
    <property type="protein sequence ID" value="GAA4387829.1"/>
    <property type="molecule type" value="Genomic_DNA"/>
</dbReference>
<dbReference type="SUPFAM" id="SSF102114">
    <property type="entry name" value="Radical SAM enzymes"/>
    <property type="match status" value="2"/>
</dbReference>
<evidence type="ECO:0000256" key="6">
    <source>
        <dbReference type="ARBA" id="ARBA00022723"/>
    </source>
</evidence>
<keyword evidence="7" id="KW-0408">Iron</keyword>
<dbReference type="InterPro" id="IPR045567">
    <property type="entry name" value="CofH/MnqC-like_C"/>
</dbReference>
<dbReference type="PANTHER" id="PTHR43076:SF1">
    <property type="entry name" value="LIPOYL SYNTHASE 2"/>
    <property type="match status" value="1"/>
</dbReference>
<evidence type="ECO:0000256" key="7">
    <source>
        <dbReference type="ARBA" id="ARBA00023004"/>
    </source>
</evidence>
<reference evidence="13" key="1">
    <citation type="journal article" date="2019" name="Int. J. Syst. Evol. Microbiol.">
        <title>The Global Catalogue of Microorganisms (GCM) 10K type strain sequencing project: providing services to taxonomists for standard genome sequencing and annotation.</title>
        <authorList>
            <consortium name="The Broad Institute Genomics Platform"/>
            <consortium name="The Broad Institute Genome Sequencing Center for Infectious Disease"/>
            <person name="Wu L."/>
            <person name="Ma J."/>
        </authorList>
    </citation>
    <scope>NUCLEOTIDE SEQUENCE [LARGE SCALE GENOMIC DNA]</scope>
    <source>
        <strain evidence="13">JCM 17688</strain>
    </source>
</reference>
<dbReference type="PROSITE" id="PS51918">
    <property type="entry name" value="RADICAL_SAM"/>
    <property type="match status" value="1"/>
</dbReference>
<dbReference type="Pfam" id="PF04055">
    <property type="entry name" value="Radical_SAM"/>
    <property type="match status" value="1"/>
</dbReference>
<protein>
    <recommendedName>
        <fullName evidence="3">7,8-didemethyl-8-hydroxy-5-deazariboflavin synthase</fullName>
        <ecNumber evidence="3">4.3.1.32</ecNumber>
    </recommendedName>
</protein>
<sequence length="787" mass="84187">MAVPTSIDLTLSAAPTRAAVSERPAGLDAALDRLGDVVGGSDAGHEPYRAPSRADAELLLTARGDDLERLLAAAGTVRDRGLRAAGRPAVITYSRKVFIPLTHLCRDRCHYCIFVQTPGKLARAGRGMYMTEDEVLAVARAGAELGCKEALLTLGDRPEDRWPEARAWLDEHGYASTLDYVAAVGRRILDETGLLPHLNPGVMSWAELQRLRPIGPSMGMMLETTSTRIWETRGEAHYGSPDKDPAVRLRTIEDAGRSRIPFTTGVLLGIGETYADRVDAVLALRAAHDRHGHIQEVIVQNFRAKPATAMRGVVDLETQEYAAAVAVTRLLLGPGMRVQAPPNLTDAAELSLLIRAGIDDWGGVSPLTPDHVNPERPWPQIEELARLTALGGYVLRERLTAHPHYLRAARGAVDGRGAHGTDWFDDRLASRLLALADDYGLARRDAYLESVLRRAEQDPAGLTDAEYVALLHAAGDDLESLAGLADRVRSARVGDTVTYAVNRNLDPTLGLSAERIGELVAEAVALGATEVCAQGPAPDGGYLEFARAVKAGAAAAGSAIHLHAFRPAEVLDGAGCAGVPVERWLERLRAAGVDTVPGTAARILDDEVRGRLTAGTDIPADDWERSIRAAHAAGLRSTATMVYGHVETAAQQVAHLRRLARIQDETGGFTEFIPMPWLPIESPLPVPGARPGPSLRESRAVHAVARMMLAGRIDHIQAAWTKLGLRAAQLVLAGGADDLGGVLLDGALDPHAGPEQGRQLTVDDVTALADGLGRPVRQRTTVYGEIP</sequence>
<dbReference type="NCBIfam" id="TIGR03550">
    <property type="entry name" value="F420_cofG"/>
    <property type="match status" value="1"/>
</dbReference>
<comment type="cofactor">
    <cofactor evidence="1">
        <name>[4Fe-4S] cluster</name>
        <dbReference type="ChEBI" id="CHEBI:49883"/>
    </cofactor>
</comment>
<dbReference type="Pfam" id="PF19288">
    <property type="entry name" value="CofH_C"/>
    <property type="match status" value="1"/>
</dbReference>
<dbReference type="CDD" id="cd01335">
    <property type="entry name" value="Radical_SAM"/>
    <property type="match status" value="1"/>
</dbReference>
<evidence type="ECO:0000256" key="8">
    <source>
        <dbReference type="ARBA" id="ARBA00023014"/>
    </source>
</evidence>
<keyword evidence="13" id="KW-1185">Reference proteome</keyword>
<dbReference type="SMART" id="SM00729">
    <property type="entry name" value="Elp3"/>
    <property type="match status" value="1"/>
</dbReference>
<dbReference type="SFLD" id="SFLDG01388">
    <property type="entry name" value="7_8-didemethyl-8-hydroxy-5-dea"/>
    <property type="match status" value="1"/>
</dbReference>
<dbReference type="RefSeq" id="WP_344992550.1">
    <property type="nucleotide sequence ID" value="NZ_BAABFR010000014.1"/>
</dbReference>
<dbReference type="NCBIfam" id="NF004884">
    <property type="entry name" value="PRK06245.1"/>
    <property type="match status" value="1"/>
</dbReference>
<keyword evidence="9" id="KW-0456">Lyase</keyword>
<accession>A0ABP8JAS0</accession>
<evidence type="ECO:0000313" key="12">
    <source>
        <dbReference type="EMBL" id="GAA4387829.1"/>
    </source>
</evidence>
<comment type="catalytic activity">
    <reaction evidence="10">
        <text>5-amino-5-(4-hydroxybenzyl)-6-(D-ribitylimino)-5,6-dihydrouracil + S-adenosyl-L-methionine = 7,8-didemethyl-8-hydroxy-5-deazariboflavin + 5'-deoxyadenosine + L-methionine + NH4(+) + H(+)</text>
        <dbReference type="Rhea" id="RHEA:55204"/>
        <dbReference type="ChEBI" id="CHEBI:15378"/>
        <dbReference type="ChEBI" id="CHEBI:17319"/>
        <dbReference type="ChEBI" id="CHEBI:28938"/>
        <dbReference type="ChEBI" id="CHEBI:57844"/>
        <dbReference type="ChEBI" id="CHEBI:59789"/>
        <dbReference type="ChEBI" id="CHEBI:59904"/>
        <dbReference type="ChEBI" id="CHEBI:85936"/>
        <dbReference type="EC" id="4.3.1.32"/>
    </reaction>
</comment>
<comment type="pathway">
    <text evidence="2">Cofactor biosynthesis; coenzyme F0 biosynthesis.</text>
</comment>
<dbReference type="InterPro" id="IPR007197">
    <property type="entry name" value="rSAM"/>
</dbReference>
<name>A0ABP8JAS0_9ACTN</name>
<evidence type="ECO:0000256" key="5">
    <source>
        <dbReference type="ARBA" id="ARBA00022691"/>
    </source>
</evidence>
<dbReference type="HAMAP" id="MF_01611">
    <property type="entry name" value="FO_synth_sub1"/>
    <property type="match status" value="1"/>
</dbReference>
<keyword evidence="6" id="KW-0479">Metal-binding</keyword>
<keyword evidence="8" id="KW-0411">Iron-sulfur</keyword>
<gene>
    <name evidence="12" type="ORF">GCM10023147_12760</name>
</gene>
<evidence type="ECO:0000256" key="9">
    <source>
        <dbReference type="ARBA" id="ARBA00023239"/>
    </source>
</evidence>
<proteinExistence type="inferred from homology"/>
<evidence type="ECO:0000256" key="1">
    <source>
        <dbReference type="ARBA" id="ARBA00001966"/>
    </source>
</evidence>
<dbReference type="SFLD" id="SFLDF00294">
    <property type="entry name" value="7_8-didemethyl-8-hydroxy-5-dea"/>
    <property type="match status" value="1"/>
</dbReference>
<dbReference type="PANTHER" id="PTHR43076">
    <property type="entry name" value="FO SYNTHASE (COFH)"/>
    <property type="match status" value="1"/>
</dbReference>
<evidence type="ECO:0000259" key="11">
    <source>
        <dbReference type="PROSITE" id="PS51918"/>
    </source>
</evidence>
<dbReference type="InterPro" id="IPR006638">
    <property type="entry name" value="Elp3/MiaA/NifB-like_rSAM"/>
</dbReference>
<dbReference type="InterPro" id="IPR034405">
    <property type="entry name" value="F420"/>
</dbReference>
<dbReference type="InterPro" id="IPR058240">
    <property type="entry name" value="rSAM_sf"/>
</dbReference>
<dbReference type="Gene3D" id="3.20.20.70">
    <property type="entry name" value="Aldolase class I"/>
    <property type="match status" value="2"/>
</dbReference>
<dbReference type="EC" id="4.3.1.32" evidence="3"/>
<dbReference type="InterPro" id="IPR019939">
    <property type="entry name" value="CofG_family"/>
</dbReference>